<dbReference type="PANTHER" id="PTHR28181">
    <property type="entry name" value="UPF0655 PROTEIN YCR015C"/>
    <property type="match status" value="1"/>
</dbReference>
<keyword evidence="3" id="KW-1185">Reference proteome</keyword>
<evidence type="ECO:0000313" key="3">
    <source>
        <dbReference type="Proteomes" id="UP001175261"/>
    </source>
</evidence>
<dbReference type="SUPFAM" id="SSF56784">
    <property type="entry name" value="HAD-like"/>
    <property type="match status" value="1"/>
</dbReference>
<sequence>MQARKFTLLARGWSWSWHTVGAQTLPPVSLGRTTKRKVEVVIIQQLASFCSTHRARHHFGQRMHLVLDFDGTITQKDTIGVLVDSALAFQRERGQDLSSRWDHVLEEYTADAKALKESFQPAEPMRTSLDDERRFLAAQFEVDEASLRRVAASRIFAGIETEQYFQFGRDAVESGKVSIRSGFWQLVELAATQGWMVHVISVNWSRNFIAGVLHPLDPKLIITNDLSLDGAIQGPEILPRKLTSPWDKLEAFELVTASSTDKVVYFGDSVNDIECLVRGGLAIADGEDTSLLRTLRRVGMQIPRLSAQTAKANLTWASNFDDFLKASNLTPPLSTEKGQ</sequence>
<dbReference type="InterPro" id="IPR036412">
    <property type="entry name" value="HAD-like_sf"/>
</dbReference>
<dbReference type="InterPro" id="IPR050849">
    <property type="entry name" value="HAD-like_hydrolase_phosphatase"/>
</dbReference>
<dbReference type="Pfam" id="PF12710">
    <property type="entry name" value="HAD"/>
    <property type="match status" value="1"/>
</dbReference>
<evidence type="ECO:0000313" key="2">
    <source>
        <dbReference type="EMBL" id="KAK0392455.1"/>
    </source>
</evidence>
<feature type="chain" id="PRO_5041337379" evidence="1">
    <location>
        <begin position="23"/>
        <end position="339"/>
    </location>
</feature>
<proteinExistence type="predicted"/>
<reference evidence="2" key="1">
    <citation type="submission" date="2022-10" db="EMBL/GenBank/DDBJ databases">
        <title>Determination and structural analysis of whole genome sequence of Sarocladium strictum F4-1.</title>
        <authorList>
            <person name="Hu L."/>
            <person name="Jiang Y."/>
        </authorList>
    </citation>
    <scope>NUCLEOTIDE SEQUENCE</scope>
    <source>
        <strain evidence="2">F4-1</strain>
    </source>
</reference>
<gene>
    <name evidence="2" type="ORF">NLU13_1950</name>
</gene>
<dbReference type="AlphaFoldDB" id="A0AA39GRW9"/>
<dbReference type="EMBL" id="JAPDFR010000001">
    <property type="protein sequence ID" value="KAK0392455.1"/>
    <property type="molecule type" value="Genomic_DNA"/>
</dbReference>
<dbReference type="PANTHER" id="PTHR28181:SF1">
    <property type="entry name" value="COLD TOLERANCE PROTEIN 1"/>
    <property type="match status" value="1"/>
</dbReference>
<feature type="signal peptide" evidence="1">
    <location>
        <begin position="1"/>
        <end position="22"/>
    </location>
</feature>
<dbReference type="Proteomes" id="UP001175261">
    <property type="component" value="Unassembled WGS sequence"/>
</dbReference>
<evidence type="ECO:0000256" key="1">
    <source>
        <dbReference type="SAM" id="SignalP"/>
    </source>
</evidence>
<dbReference type="InterPro" id="IPR023214">
    <property type="entry name" value="HAD_sf"/>
</dbReference>
<keyword evidence="1" id="KW-0732">Signal</keyword>
<organism evidence="2 3">
    <name type="scientific">Sarocladium strictum</name>
    <name type="common">Black bundle disease fungus</name>
    <name type="synonym">Acremonium strictum</name>
    <dbReference type="NCBI Taxonomy" id="5046"/>
    <lineage>
        <taxon>Eukaryota</taxon>
        <taxon>Fungi</taxon>
        <taxon>Dikarya</taxon>
        <taxon>Ascomycota</taxon>
        <taxon>Pezizomycotina</taxon>
        <taxon>Sordariomycetes</taxon>
        <taxon>Hypocreomycetidae</taxon>
        <taxon>Hypocreales</taxon>
        <taxon>Sarocladiaceae</taxon>
        <taxon>Sarocladium</taxon>
    </lineage>
</organism>
<dbReference type="Gene3D" id="3.40.50.1000">
    <property type="entry name" value="HAD superfamily/HAD-like"/>
    <property type="match status" value="1"/>
</dbReference>
<name>A0AA39GRW9_SARSR</name>
<protein>
    <submittedName>
        <fullName evidence="2">Uncharacterized protein</fullName>
    </submittedName>
</protein>
<comment type="caution">
    <text evidence="2">The sequence shown here is derived from an EMBL/GenBank/DDBJ whole genome shotgun (WGS) entry which is preliminary data.</text>
</comment>
<accession>A0AA39GRW9</accession>